<dbReference type="AlphaFoldDB" id="A0A5B3GVZ0"/>
<dbReference type="Pfam" id="PF14322">
    <property type="entry name" value="SusD-like_3"/>
    <property type="match status" value="1"/>
</dbReference>
<dbReference type="InterPro" id="IPR012944">
    <property type="entry name" value="SusD_RagB_dom"/>
</dbReference>
<organism evidence="8 9">
    <name type="scientific">Alistipes shahii</name>
    <dbReference type="NCBI Taxonomy" id="328814"/>
    <lineage>
        <taxon>Bacteria</taxon>
        <taxon>Pseudomonadati</taxon>
        <taxon>Bacteroidota</taxon>
        <taxon>Bacteroidia</taxon>
        <taxon>Bacteroidales</taxon>
        <taxon>Rikenellaceae</taxon>
        <taxon>Alistipes</taxon>
    </lineage>
</organism>
<dbReference type="Gene3D" id="1.25.40.390">
    <property type="match status" value="1"/>
</dbReference>
<dbReference type="InterPro" id="IPR033985">
    <property type="entry name" value="SusD-like_N"/>
</dbReference>
<sequence length="662" mass="75915">MKKIFYLLIATAMFAGCEYLDKEPDDMKTDKMVWSNRAEVVKYLTNCYASLPMDRLHQDDPWLGCADECDIPWSVYPTYNINLGVWEPSTSFYVKWNTFYRTIRATFVFENNVGKCGNLSQDLKDRYLGEALFLRGYYYFLLLRQYGPVVLIKQQMSNDTDFGNMPRSPFDECAAYVCELMDRAERLLPDSYASEADNLGRATAAAALSVKAMMLMLQASPQWNGNPDYADFVNHDGTHLASTTADSKRWETAAEAYRAVIDKAEATNIKLYTNGDVGVDSKDFNPYKSYYNLFNNGWNSEIIFGSIDQGTISWDNHGERYAWMVHTIPEGAGSATCMGAVGPTLRLVDAFYMENGRTIEDPNSGYIERGFATKDGEHYNFSGVDMKTEAGRKTQIRDLKNLDAWGHAEGDWNMFCNREPRFYASINYNHRVQLPYSDDAGHRNGFNMYASQQDGWGRCELYFGGKSNSGQSLNYSMTGFLTQKRVVAEADFYTRMTLPGKYVSIYIRYAQILLDYIEALNEYDPTNPDIQKYWDDIRKRAGLPSIFATYPDIKGKQKDQREYILRERQIELNFEGDRYYTTRRRLLSETVAKARTDKYGDAGSVWGLSVRGGDPKTNNFKSTEFYEPVAFEQRVFKKAYYLFPIPQSETDKSPALVQNPGW</sequence>
<dbReference type="RefSeq" id="WP_118406970.1">
    <property type="nucleotide sequence ID" value="NZ_CATVWL010000031.1"/>
</dbReference>
<reference evidence="8 9" key="1">
    <citation type="journal article" date="2019" name="Nat. Med.">
        <title>A library of human gut bacterial isolates paired with longitudinal multiomics data enables mechanistic microbiome research.</title>
        <authorList>
            <person name="Poyet M."/>
            <person name="Groussin M."/>
            <person name="Gibbons S.M."/>
            <person name="Avila-Pacheco J."/>
            <person name="Jiang X."/>
            <person name="Kearney S.M."/>
            <person name="Perrotta A.R."/>
            <person name="Berdy B."/>
            <person name="Zhao S."/>
            <person name="Lieberman T.D."/>
            <person name="Swanson P.K."/>
            <person name="Smith M."/>
            <person name="Roesemann S."/>
            <person name="Alexander J.E."/>
            <person name="Rich S.A."/>
            <person name="Livny J."/>
            <person name="Vlamakis H."/>
            <person name="Clish C."/>
            <person name="Bullock K."/>
            <person name="Deik A."/>
            <person name="Scott J."/>
            <person name="Pierce K.A."/>
            <person name="Xavier R.J."/>
            <person name="Alm E.J."/>
        </authorList>
    </citation>
    <scope>NUCLEOTIDE SEQUENCE [LARGE SCALE GENOMIC DNA]</scope>
    <source>
        <strain evidence="8 9">BIOML-A1</strain>
    </source>
</reference>
<comment type="similarity">
    <text evidence="2">Belongs to the SusD family.</text>
</comment>
<evidence type="ECO:0000256" key="2">
    <source>
        <dbReference type="ARBA" id="ARBA00006275"/>
    </source>
</evidence>
<dbReference type="EMBL" id="VVXJ01000003">
    <property type="protein sequence ID" value="KAA2377667.1"/>
    <property type="molecule type" value="Genomic_DNA"/>
</dbReference>
<evidence type="ECO:0000313" key="8">
    <source>
        <dbReference type="EMBL" id="KAA2377667.1"/>
    </source>
</evidence>
<keyword evidence="3" id="KW-0732">Signal</keyword>
<evidence type="ECO:0000256" key="4">
    <source>
        <dbReference type="ARBA" id="ARBA00023136"/>
    </source>
</evidence>
<keyword evidence="4" id="KW-0472">Membrane</keyword>
<dbReference type="Proteomes" id="UP000322658">
    <property type="component" value="Unassembled WGS sequence"/>
</dbReference>
<evidence type="ECO:0000256" key="1">
    <source>
        <dbReference type="ARBA" id="ARBA00004442"/>
    </source>
</evidence>
<name>A0A5B3GVZ0_9BACT</name>
<dbReference type="PROSITE" id="PS51257">
    <property type="entry name" value="PROKAR_LIPOPROTEIN"/>
    <property type="match status" value="1"/>
</dbReference>
<protein>
    <submittedName>
        <fullName evidence="8">RagB/SusD family nutrient uptake outer membrane protein</fullName>
    </submittedName>
</protein>
<evidence type="ECO:0000256" key="5">
    <source>
        <dbReference type="ARBA" id="ARBA00023237"/>
    </source>
</evidence>
<evidence type="ECO:0000259" key="7">
    <source>
        <dbReference type="Pfam" id="PF14322"/>
    </source>
</evidence>
<dbReference type="GO" id="GO:0009279">
    <property type="term" value="C:cell outer membrane"/>
    <property type="evidence" value="ECO:0007669"/>
    <property type="project" value="UniProtKB-SubCell"/>
</dbReference>
<dbReference type="Pfam" id="PF07980">
    <property type="entry name" value="SusD_RagB"/>
    <property type="match status" value="1"/>
</dbReference>
<keyword evidence="5" id="KW-0998">Cell outer membrane</keyword>
<comment type="subcellular location">
    <subcellularLocation>
        <location evidence="1">Cell outer membrane</location>
    </subcellularLocation>
</comment>
<evidence type="ECO:0000259" key="6">
    <source>
        <dbReference type="Pfam" id="PF07980"/>
    </source>
</evidence>
<dbReference type="InterPro" id="IPR011990">
    <property type="entry name" value="TPR-like_helical_dom_sf"/>
</dbReference>
<evidence type="ECO:0000313" key="9">
    <source>
        <dbReference type="Proteomes" id="UP000322658"/>
    </source>
</evidence>
<feature type="domain" description="RagB/SusD" evidence="6">
    <location>
        <begin position="329"/>
        <end position="662"/>
    </location>
</feature>
<evidence type="ECO:0000256" key="3">
    <source>
        <dbReference type="ARBA" id="ARBA00022729"/>
    </source>
</evidence>
<feature type="domain" description="SusD-like N-terminal" evidence="7">
    <location>
        <begin position="18"/>
        <end position="210"/>
    </location>
</feature>
<comment type="caution">
    <text evidence="8">The sequence shown here is derived from an EMBL/GenBank/DDBJ whole genome shotgun (WGS) entry which is preliminary data.</text>
</comment>
<gene>
    <name evidence="8" type="ORF">F2Y07_01925</name>
</gene>
<accession>A0A5B3GVZ0</accession>
<proteinExistence type="inferred from homology"/>
<dbReference type="SUPFAM" id="SSF48452">
    <property type="entry name" value="TPR-like"/>
    <property type="match status" value="1"/>
</dbReference>